<dbReference type="OrthoDB" id="297219at2759"/>
<dbReference type="GO" id="GO:0031048">
    <property type="term" value="P:regulatory ncRNA-mediated heterochromatin formation"/>
    <property type="evidence" value="ECO:0007669"/>
    <property type="project" value="TreeGrafter"/>
</dbReference>
<protein>
    <submittedName>
        <fullName evidence="4">Uncharacterized protein</fullName>
    </submittedName>
</protein>
<comment type="subcellular location">
    <subcellularLocation>
        <location evidence="1">Nucleus</location>
    </subcellularLocation>
</comment>
<evidence type="ECO:0000256" key="2">
    <source>
        <dbReference type="ARBA" id="ARBA00009265"/>
    </source>
</evidence>
<dbReference type="AlphaFoldDB" id="A0A225WR72"/>
<evidence type="ECO:0000256" key="1">
    <source>
        <dbReference type="ARBA" id="ARBA00004123"/>
    </source>
</evidence>
<comment type="caution">
    <text evidence="4">The sequence shown here is derived from an EMBL/GenBank/DDBJ whole genome shotgun (WGS) entry which is preliminary data.</text>
</comment>
<reference evidence="5" key="1">
    <citation type="submission" date="2017-03" db="EMBL/GenBank/DDBJ databases">
        <title>Phytopthora megakarya and P. palmivora, two closely related causual agents of cacao black pod achieved similar genome size and gene model numbers by different mechanisms.</title>
        <authorList>
            <person name="Ali S."/>
            <person name="Shao J."/>
            <person name="Larry D.J."/>
            <person name="Kronmiller B."/>
            <person name="Shen D."/>
            <person name="Strem M.D."/>
            <person name="Melnick R.L."/>
            <person name="Guiltinan M.J."/>
            <person name="Tyler B.M."/>
            <person name="Meinhardt L.W."/>
            <person name="Bailey B.A."/>
        </authorList>
    </citation>
    <scope>NUCLEOTIDE SEQUENCE [LARGE SCALE GENOMIC DNA]</scope>
    <source>
        <strain evidence="5">zdho120</strain>
    </source>
</reference>
<dbReference type="GO" id="GO:0071013">
    <property type="term" value="C:catalytic step 2 spliceosome"/>
    <property type="evidence" value="ECO:0007669"/>
    <property type="project" value="TreeGrafter"/>
</dbReference>
<dbReference type="PROSITE" id="PS51257">
    <property type="entry name" value="PROKAR_LIPOPROTEIN"/>
    <property type="match status" value="1"/>
</dbReference>
<name>A0A225WR72_9STRA</name>
<evidence type="ECO:0000313" key="5">
    <source>
        <dbReference type="Proteomes" id="UP000198211"/>
    </source>
</evidence>
<dbReference type="EMBL" id="NBNE01000429">
    <property type="protein sequence ID" value="OWZ19547.1"/>
    <property type="molecule type" value="Genomic_DNA"/>
</dbReference>
<evidence type="ECO:0000256" key="3">
    <source>
        <dbReference type="ARBA" id="ARBA00023242"/>
    </source>
</evidence>
<dbReference type="Gene3D" id="1.25.40.10">
    <property type="entry name" value="Tetratricopeptide repeat domain"/>
    <property type="match status" value="1"/>
</dbReference>
<dbReference type="PANTHER" id="PTHR13471">
    <property type="entry name" value="TETRATRICOPEPTIDE-LIKE HELICAL"/>
    <property type="match status" value="1"/>
</dbReference>
<comment type="similarity">
    <text evidence="2">Belongs to the NRDE2 family.</text>
</comment>
<keyword evidence="5" id="KW-1185">Reference proteome</keyword>
<evidence type="ECO:0000313" key="4">
    <source>
        <dbReference type="EMBL" id="OWZ19547.1"/>
    </source>
</evidence>
<dbReference type="STRING" id="4795.A0A225WR72"/>
<keyword evidence="3" id="KW-0539">Nucleus</keyword>
<gene>
    <name evidence="4" type="ORF">PHMEG_0006189</name>
</gene>
<dbReference type="InterPro" id="IPR011990">
    <property type="entry name" value="TPR-like_helical_dom_sf"/>
</dbReference>
<dbReference type="InterPro" id="IPR013633">
    <property type="entry name" value="NRDE-2"/>
</dbReference>
<dbReference type="GO" id="GO:1902369">
    <property type="term" value="P:negative regulation of RNA catabolic process"/>
    <property type="evidence" value="ECO:0007669"/>
    <property type="project" value="TreeGrafter"/>
</dbReference>
<sequence>MYADRPVDFELLVAPIISALSCQADQQGQSTLLFNPRDRKSLLENYLLSDVAVNERVLRDPNKVAFVRRVFKQALDALHNDEDFDSTLKSLWVGFEAEVSRVAGGQEESLTYARGLSQKLAEKTVNGDTDFDVLYAYAKLELVLGNKRQVRRICDSTLKSLTNSNPNSGSVSRHFHRFVFLRARQEMWQNTDDEKKTRDQGRLRLLRCMYILWSWVHPKQPGGKEKETLDEISKMHKKRNHAYLQETLMSDSSIGTNLIAKYREELDFSIRCCVKSTSTDPEPINARSRPHCRAKCWAGYCLHNLALVVYAIHGFEAACNEYRQALTKVEHQVCSQLSWMWACFLEFMQQHQTSGSFPAIAPRLWRSSVGEAVEFFPNNELFLRLFVDSETGNTISQVLRKHFFRVEKRWRRHYDSPELVEWLFAILCEFSRAERAATIKELSEMNNGEPPRPTCCLFHRWGMNTTAVTRLRQMFESMVNQIRTKGNALCWRLYMRFEVALGKVDSAKKILYRGIAACAWSKELYMDGLRVMRAYLNDEECQELFEFMEAKELNLRVDFEE</sequence>
<organism evidence="4 5">
    <name type="scientific">Phytophthora megakarya</name>
    <dbReference type="NCBI Taxonomy" id="4795"/>
    <lineage>
        <taxon>Eukaryota</taxon>
        <taxon>Sar</taxon>
        <taxon>Stramenopiles</taxon>
        <taxon>Oomycota</taxon>
        <taxon>Peronosporomycetes</taxon>
        <taxon>Peronosporales</taxon>
        <taxon>Peronosporaceae</taxon>
        <taxon>Phytophthora</taxon>
    </lineage>
</organism>
<dbReference type="PANTHER" id="PTHR13471:SF0">
    <property type="entry name" value="NUCLEAR EXOSOME REGULATOR NRDE2"/>
    <property type="match status" value="1"/>
</dbReference>
<proteinExistence type="inferred from homology"/>
<accession>A0A225WR72</accession>
<dbReference type="Proteomes" id="UP000198211">
    <property type="component" value="Unassembled WGS sequence"/>
</dbReference>